<evidence type="ECO:0000313" key="5">
    <source>
        <dbReference type="Proteomes" id="UP000324870"/>
    </source>
</evidence>
<evidence type="ECO:0000313" key="3">
    <source>
        <dbReference type="EMBL" id="KAA3159352.1"/>
    </source>
</evidence>
<dbReference type="Proteomes" id="UP001181347">
    <property type="component" value="Unassembled WGS sequence"/>
</dbReference>
<dbReference type="PANTHER" id="PTHR43264:SF1">
    <property type="entry name" value="INOSINE_URIDINE-PREFERRING NUCLEOSIDE HYDROLASE DOMAIN-CONTAINING PROTEIN"/>
    <property type="match status" value="1"/>
</dbReference>
<reference evidence="4" key="2">
    <citation type="submission" date="2023-10" db="EMBL/GenBank/DDBJ databases">
        <title>Genome Sequence of the Bacteria from From Gut Wall in Crohn's Disease.</title>
        <authorList>
            <person name="Rodriguez-Palacios A."/>
        </authorList>
    </citation>
    <scope>NUCLEOTIDE SEQUENCE</scope>
    <source>
        <strain evidence="4">CavFT-hAR58</strain>
    </source>
</reference>
<reference evidence="3 5" key="1">
    <citation type="journal article" date="2019" name="Nat. Med.">
        <title>A library of human gut bacterial isolates paired with longitudinal multiomics data enables mechanistic microbiome research.</title>
        <authorList>
            <person name="Poyet M."/>
            <person name="Groussin M."/>
            <person name="Gibbons S.M."/>
            <person name="Avila-Pacheco J."/>
            <person name="Jiang X."/>
            <person name="Kearney S.M."/>
            <person name="Perrotta A.R."/>
            <person name="Berdy B."/>
            <person name="Zhao S."/>
            <person name="Lieberman T.D."/>
            <person name="Swanson P.K."/>
            <person name="Smith M."/>
            <person name="Roesemann S."/>
            <person name="Alexander J.E."/>
            <person name="Rich S.A."/>
            <person name="Livny J."/>
            <person name="Vlamakis H."/>
            <person name="Clish C."/>
            <person name="Bullock K."/>
            <person name="Deik A."/>
            <person name="Scott J."/>
            <person name="Pierce K.A."/>
            <person name="Xavier R.J."/>
            <person name="Alm E.J."/>
        </authorList>
    </citation>
    <scope>NUCLEOTIDE SEQUENCE [LARGE SCALE GENOMIC DNA]</scope>
    <source>
        <strain evidence="3 5">BIOML-A1</strain>
    </source>
</reference>
<proteinExistence type="predicted"/>
<dbReference type="InterPro" id="IPR036452">
    <property type="entry name" value="Ribo_hydro-like"/>
</dbReference>
<dbReference type="Pfam" id="PF01156">
    <property type="entry name" value="IU_nuc_hydro"/>
    <property type="match status" value="1"/>
</dbReference>
<dbReference type="PANTHER" id="PTHR43264">
    <property type="match status" value="1"/>
</dbReference>
<evidence type="ECO:0000259" key="2">
    <source>
        <dbReference type="Pfam" id="PF01156"/>
    </source>
</evidence>
<feature type="domain" description="Inosine/uridine-preferring nucleoside hydrolase" evidence="2">
    <location>
        <begin position="28"/>
        <end position="291"/>
    </location>
</feature>
<dbReference type="Proteomes" id="UP000324870">
    <property type="component" value="Unassembled WGS sequence"/>
</dbReference>
<organism evidence="4 6">
    <name type="scientific">Alistipes finegoldii</name>
    <dbReference type="NCBI Taxonomy" id="214856"/>
    <lineage>
        <taxon>Bacteria</taxon>
        <taxon>Pseudomonadati</taxon>
        <taxon>Bacteroidota</taxon>
        <taxon>Bacteroidia</taxon>
        <taxon>Bacteroidales</taxon>
        <taxon>Rikenellaceae</taxon>
        <taxon>Alistipes</taxon>
    </lineage>
</organism>
<accession>A0AAE4LKI7</accession>
<name>A0AAE4LKI7_9BACT</name>
<dbReference type="Gene3D" id="3.90.245.10">
    <property type="entry name" value="Ribonucleoside hydrolase-like"/>
    <property type="match status" value="1"/>
</dbReference>
<dbReference type="InterPro" id="IPR001910">
    <property type="entry name" value="Inosine/uridine_hydrolase_dom"/>
</dbReference>
<keyword evidence="5" id="KW-1185">Reference proteome</keyword>
<comment type="caution">
    <text evidence="4">The sequence shown here is derived from an EMBL/GenBank/DDBJ whole genome shotgun (WGS) entry which is preliminary data.</text>
</comment>
<dbReference type="EMBL" id="VVND01000010">
    <property type="protein sequence ID" value="KAA3159352.1"/>
    <property type="molecule type" value="Genomic_DNA"/>
</dbReference>
<feature type="chain" id="PRO_5042156501" evidence="1">
    <location>
        <begin position="23"/>
        <end position="335"/>
    </location>
</feature>
<dbReference type="SUPFAM" id="SSF53590">
    <property type="entry name" value="Nucleoside hydrolase"/>
    <property type="match status" value="1"/>
</dbReference>
<sequence>MFSKTILSLIASAMLFTGSVAAAEPVRIIFETDMGNDVDDVLALDMLYKYQDAGKIQLLLISNNKGNAYSAPFIHLMNDFYGWSGIPVASSPAELLPRQKEKQPSYVEAVAASGVFPASSAETFDSVEKYRQVLAAQPDRSVVIVSVGLLSNLKRLLDSAPDRYSELPGRELVARKVRLLTMMGGSFDGQRRREFNIRIDIPAARAVFGRWPTDILVSPWEVGGQIFYRCAALDKIGYAAQHPLKMAYASYLPMPYDRECWDQTAVMAGVEEPAKWFGLSSRGEVEVDEEGRTKFTPAPNGRIRILQTTPGQRKKAEKYIMKLVGQTPEKYTNRK</sequence>
<keyword evidence="1" id="KW-0732">Signal</keyword>
<protein>
    <submittedName>
        <fullName evidence="4">Nucleoside hydrolase</fullName>
    </submittedName>
</protein>
<evidence type="ECO:0000313" key="4">
    <source>
        <dbReference type="EMBL" id="MDU0259445.1"/>
    </source>
</evidence>
<dbReference type="GO" id="GO:0016799">
    <property type="term" value="F:hydrolase activity, hydrolyzing N-glycosyl compounds"/>
    <property type="evidence" value="ECO:0007669"/>
    <property type="project" value="InterPro"/>
</dbReference>
<keyword evidence="4" id="KW-0378">Hydrolase</keyword>
<evidence type="ECO:0000256" key="1">
    <source>
        <dbReference type="SAM" id="SignalP"/>
    </source>
</evidence>
<dbReference type="RefSeq" id="WP_009597761.1">
    <property type="nucleotide sequence ID" value="NZ_BAAFKU010000013.1"/>
</dbReference>
<dbReference type="AlphaFoldDB" id="A0AAE4LKI7"/>
<gene>
    <name evidence="3" type="ORF">F2A26_07620</name>
    <name evidence="4" type="ORF">RVH17_04840</name>
</gene>
<evidence type="ECO:0000313" key="6">
    <source>
        <dbReference type="Proteomes" id="UP001181347"/>
    </source>
</evidence>
<feature type="signal peptide" evidence="1">
    <location>
        <begin position="1"/>
        <end position="22"/>
    </location>
</feature>
<dbReference type="EMBL" id="JAWDES010000004">
    <property type="protein sequence ID" value="MDU0259445.1"/>
    <property type="molecule type" value="Genomic_DNA"/>
</dbReference>